<keyword evidence="4" id="KW-1185">Reference proteome</keyword>
<dbReference type="PANTHER" id="PTHR45615:SF80">
    <property type="entry name" value="GRIP DOMAIN-CONTAINING PROTEIN"/>
    <property type="match status" value="1"/>
</dbReference>
<feature type="compositionally biased region" description="Basic and acidic residues" evidence="2">
    <location>
        <begin position="768"/>
        <end position="792"/>
    </location>
</feature>
<feature type="coiled-coil region" evidence="1">
    <location>
        <begin position="41"/>
        <end position="110"/>
    </location>
</feature>
<keyword evidence="1" id="KW-0175">Coiled coil</keyword>
<comment type="caution">
    <text evidence="3">The sequence shown here is derived from an EMBL/GenBank/DDBJ whole genome shotgun (WGS) entry which is preliminary data.</text>
</comment>
<dbReference type="AlphaFoldDB" id="A0A812KY87"/>
<feature type="region of interest" description="Disordered" evidence="2">
    <location>
        <begin position="736"/>
        <end position="794"/>
    </location>
</feature>
<feature type="region of interest" description="Disordered" evidence="2">
    <location>
        <begin position="1"/>
        <end position="24"/>
    </location>
</feature>
<reference evidence="3" key="1">
    <citation type="submission" date="2021-02" db="EMBL/GenBank/DDBJ databases">
        <authorList>
            <person name="Dougan E. K."/>
            <person name="Rhodes N."/>
            <person name="Thang M."/>
            <person name="Chan C."/>
        </authorList>
    </citation>
    <scope>NUCLEOTIDE SEQUENCE</scope>
</reference>
<dbReference type="OrthoDB" id="435488at2759"/>
<evidence type="ECO:0000256" key="2">
    <source>
        <dbReference type="SAM" id="MobiDB-lite"/>
    </source>
</evidence>
<dbReference type="Proteomes" id="UP000604046">
    <property type="component" value="Unassembled WGS sequence"/>
</dbReference>
<feature type="coiled-coil region" evidence="1">
    <location>
        <begin position="302"/>
        <end position="364"/>
    </location>
</feature>
<dbReference type="EMBL" id="CAJNDS010000802">
    <property type="protein sequence ID" value="CAE7235125.1"/>
    <property type="molecule type" value="Genomic_DNA"/>
</dbReference>
<evidence type="ECO:0000313" key="4">
    <source>
        <dbReference type="Proteomes" id="UP000604046"/>
    </source>
</evidence>
<proteinExistence type="predicted"/>
<dbReference type="PANTHER" id="PTHR45615">
    <property type="entry name" value="MYOSIN HEAVY CHAIN, NON-MUSCLE"/>
    <property type="match status" value="1"/>
</dbReference>
<name>A0A812KY87_9DINO</name>
<gene>
    <name evidence="3" type="ORF">SNAT2548_LOCUS10014</name>
</gene>
<evidence type="ECO:0000313" key="3">
    <source>
        <dbReference type="EMBL" id="CAE7235125.1"/>
    </source>
</evidence>
<organism evidence="3 4">
    <name type="scientific">Symbiodinium natans</name>
    <dbReference type="NCBI Taxonomy" id="878477"/>
    <lineage>
        <taxon>Eukaryota</taxon>
        <taxon>Sar</taxon>
        <taxon>Alveolata</taxon>
        <taxon>Dinophyceae</taxon>
        <taxon>Suessiales</taxon>
        <taxon>Symbiodiniaceae</taxon>
        <taxon>Symbiodinium</taxon>
    </lineage>
</organism>
<protein>
    <submittedName>
        <fullName evidence="3">Uncharacterized protein</fullName>
    </submittedName>
</protein>
<evidence type="ECO:0000256" key="1">
    <source>
        <dbReference type="SAM" id="Coils"/>
    </source>
</evidence>
<accession>A0A812KY87</accession>
<sequence length="821" mass="91918">MQRLSSQEEDLAAGLFQDPQDGTRVLLSTGYERDRARRSGLRQLETKLSDAGRQRQAAEKRVQSMEEELASAQKQVSLYQDRLESLQQKLQSAEEETQQEKLRLEACGRERLHVEQEEAAAREGLEKLRTVKVQLEEALKANLEVHSQLKATTSLLLCLVPAKAFASGVALKATGLAQQASDELSSTLDARHKEALTRLSSVAEGTAAATAGHADLERWQQRLQAWCLSMRVDAIPQSSAEVLCVLQELEESSKGANTVSLSLQEELQRVFVSTEKLRQEREEVSTGTAEIQSKLRAMESGLDTARRRTRELEAHLEDAQCETMRARQHKESLLQEVQQSREKMRGLRKRHTMLTEKVQNAERRLLRSPAVTSGMMTERSRRHPPVRGKDIVREKARGAELAGAGGRMSFRLSTCVACVGWVEAGTNLVSKFAYLEASRSQLNSGFHIGCFNCRGTWSTCNSFVCRTSINAGTTDADSIAHDDGVDLEQLKKQCSHACVRAKKIAAKIAGESEKKSDADADLLPLIQLTCFRCVHCYYDPRPKTYLGQREDWPVVALGAVFLSLKISGLPKRAKIITKFHDVVACEGCPASTHDLSEKDHDLLVTRFLGVESQMMYLLGFDFAYEQWSPKIQIEKKVSRLVDYLFSLPEWQNAKRNAQQKSRDAARKVIPTTALRFYLQLAEMHDVGNVDGGVVDAVMVMAYKFYIKGVEFSEKGPEVFDLVLRSQLGDEAANMAAEGSNELEQGGLKSPDEDQARNEASSRRSKLRLTRESENTKRDRPDEGTMDSQEAKCRKTNGTFQHKVLKEKVEFVMTLFRNKGGQ</sequence>
<feature type="compositionally biased region" description="Basic and acidic residues" evidence="2">
    <location>
        <begin position="749"/>
        <end position="761"/>
    </location>
</feature>